<dbReference type="PROSITE" id="PS50082">
    <property type="entry name" value="WD_REPEATS_2"/>
    <property type="match status" value="4"/>
</dbReference>
<dbReference type="InterPro" id="IPR015943">
    <property type="entry name" value="WD40/YVTN_repeat-like_dom_sf"/>
</dbReference>
<dbReference type="AlphaFoldDB" id="A0A9Q5Z5D5"/>
<dbReference type="RefSeq" id="WP_099072655.1">
    <property type="nucleotide sequence ID" value="NZ_LAHD01000168.1"/>
</dbReference>
<dbReference type="EMBL" id="LAHD01000168">
    <property type="protein sequence ID" value="PHJ94269.1"/>
    <property type="molecule type" value="Genomic_DNA"/>
</dbReference>
<dbReference type="InterPro" id="IPR001680">
    <property type="entry name" value="WD40_rpt"/>
</dbReference>
<dbReference type="PROSITE" id="PS00678">
    <property type="entry name" value="WD_REPEATS_1"/>
    <property type="match status" value="2"/>
</dbReference>
<dbReference type="Proteomes" id="UP000222310">
    <property type="component" value="Unassembled WGS sequence"/>
</dbReference>
<evidence type="ECO:0000256" key="3">
    <source>
        <dbReference type="PROSITE-ProRule" id="PRU00221"/>
    </source>
</evidence>
<dbReference type="Gene3D" id="2.160.20.80">
    <property type="entry name" value="E3 ubiquitin-protein ligase SopA"/>
    <property type="match status" value="2"/>
</dbReference>
<feature type="repeat" description="WD" evidence="3">
    <location>
        <begin position="730"/>
        <end position="768"/>
    </location>
</feature>
<proteinExistence type="predicted"/>
<dbReference type="PROSITE" id="PS50294">
    <property type="entry name" value="WD_REPEATS_REGION"/>
    <property type="match status" value="3"/>
</dbReference>
<dbReference type="SUPFAM" id="SSF63825">
    <property type="entry name" value="YWTD domain"/>
    <property type="match status" value="1"/>
</dbReference>
<dbReference type="PRINTS" id="PR00320">
    <property type="entry name" value="GPROTEINBRPT"/>
</dbReference>
<gene>
    <name evidence="4" type="ORF">VF08_34070</name>
</gene>
<dbReference type="InterPro" id="IPR019775">
    <property type="entry name" value="WD40_repeat_CS"/>
</dbReference>
<feature type="repeat" description="WD" evidence="3">
    <location>
        <begin position="688"/>
        <end position="729"/>
    </location>
</feature>
<dbReference type="InterPro" id="IPR036322">
    <property type="entry name" value="WD40_repeat_dom_sf"/>
</dbReference>
<evidence type="ECO:0000256" key="2">
    <source>
        <dbReference type="ARBA" id="ARBA00022737"/>
    </source>
</evidence>
<feature type="repeat" description="WD" evidence="3">
    <location>
        <begin position="472"/>
        <end position="512"/>
    </location>
</feature>
<dbReference type="SMART" id="SM00320">
    <property type="entry name" value="WD40"/>
    <property type="match status" value="6"/>
</dbReference>
<dbReference type="Pfam" id="PF00400">
    <property type="entry name" value="WD40"/>
    <property type="match status" value="4"/>
</dbReference>
<reference evidence="4 5" key="1">
    <citation type="submission" date="2015-02" db="EMBL/GenBank/DDBJ databases">
        <title>Nostoc linckia genome annotation.</title>
        <authorList>
            <person name="Zhou Z."/>
        </authorList>
    </citation>
    <scope>NUCLEOTIDE SEQUENCE [LARGE SCALE GENOMIC DNA]</scope>
    <source>
        <strain evidence="5">z8</strain>
    </source>
</reference>
<evidence type="ECO:0000256" key="1">
    <source>
        <dbReference type="ARBA" id="ARBA00022574"/>
    </source>
</evidence>
<feature type="repeat" description="WD" evidence="3">
    <location>
        <begin position="647"/>
        <end position="688"/>
    </location>
</feature>
<keyword evidence="1 3" id="KW-0853">WD repeat</keyword>
<keyword evidence="2" id="KW-0677">Repeat</keyword>
<dbReference type="InterPro" id="IPR001646">
    <property type="entry name" value="5peptide_repeat"/>
</dbReference>
<dbReference type="PANTHER" id="PTHR19848">
    <property type="entry name" value="WD40 REPEAT PROTEIN"/>
    <property type="match status" value="1"/>
</dbReference>
<dbReference type="SUPFAM" id="SSF50978">
    <property type="entry name" value="WD40 repeat-like"/>
    <property type="match status" value="1"/>
</dbReference>
<dbReference type="GeneID" id="57098626"/>
<dbReference type="CDD" id="cd00200">
    <property type="entry name" value="WD40"/>
    <property type="match status" value="1"/>
</dbReference>
<evidence type="ECO:0000313" key="4">
    <source>
        <dbReference type="EMBL" id="PHJ94269.1"/>
    </source>
</evidence>
<protein>
    <recommendedName>
        <fullName evidence="6">Pentapeptide repeat-containing protein</fullName>
    </recommendedName>
</protein>
<name>A0A9Q5Z5D5_NOSLI</name>
<evidence type="ECO:0008006" key="6">
    <source>
        <dbReference type="Google" id="ProtNLM"/>
    </source>
</evidence>
<dbReference type="PANTHER" id="PTHR19848:SF8">
    <property type="entry name" value="F-BOX AND WD REPEAT DOMAIN CONTAINING 7"/>
    <property type="match status" value="1"/>
</dbReference>
<evidence type="ECO:0000313" key="5">
    <source>
        <dbReference type="Proteomes" id="UP000222310"/>
    </source>
</evidence>
<accession>A0A9Q5Z5D5</accession>
<dbReference type="InterPro" id="IPR020472">
    <property type="entry name" value="WD40_PAC1"/>
</dbReference>
<dbReference type="Pfam" id="PF00805">
    <property type="entry name" value="Pentapeptide"/>
    <property type="match status" value="4"/>
</dbReference>
<comment type="caution">
    <text evidence="4">The sequence shown here is derived from an EMBL/GenBank/DDBJ whole genome shotgun (WGS) entry which is preliminary data.</text>
</comment>
<organism evidence="4 5">
    <name type="scientific">Nostoc linckia z8</name>
    <dbReference type="NCBI Taxonomy" id="1628746"/>
    <lineage>
        <taxon>Bacteria</taxon>
        <taxon>Bacillati</taxon>
        <taxon>Cyanobacteriota</taxon>
        <taxon>Cyanophyceae</taxon>
        <taxon>Nostocales</taxon>
        <taxon>Nostocaceae</taxon>
        <taxon>Nostoc</taxon>
    </lineage>
</organism>
<sequence length="768" mass="84687">MLPEKQVTTNQTTELKQLREIGGAQELLAAYQRGERDFAKVNLENADLSQANLTGINLEQANLKNANLCGTNLSEANLQTADLRGANLTQTNLRYAHLNGSDLRQAVIKQADLYRANLSWANLSQQDLRGANLARVDFQGADLSAANLSEANLNEAKLDAANLTGAILVGANLTYAYMPRVQLVQANLEKTQLVHTELTAANLQQCVLDRANLTGVRLRKAQLQKASLQKAYLSGSQLQAANLTNANLQKADLSQANLEDAILTQADLRGAEIPQATQANLELAILGELDKIIEQSLHLELKVWGSSFAFSPDSEMLAYTDWNEKIILVNTNTGEQVNQIDLQSEPVVSVVFSADGKTICESLYVNELKLWNPFTGELIQHLKNHSANYTSFVFNASFVFDGKSQGVAMMGTGEPFEVFDVGHETRTLKGYSSGILTQAHSPDGQLTARSAPDVDGQIELLDRQTGKRICLLTGHKAAVQSLAFSPDSQTLASKSAEDFKLWRIAEGKETYSCLRSQRENYPTIMFTQANHQSNPGLISSDFYASFGERRAAPGEIDPERWNFGGGRWSFGSDVTLSADGKVLARCYYKQPVQLWNLQTGEDNGVVNLDGDYGFPLALNSTGSMLAATGQGEIALWDVKTNKMIYRFTHDSNWIKQIVFSPDDRMLASGADDKTIKLWDLQTNCEIKTLQDYSSIQALAFSPLEPILASVNRDSTIRLWDLQTMEKIHSFKSDGQEVINLKFSPDGKLLGSSNKKSIRVWQLRRTSQS</sequence>
<dbReference type="Gene3D" id="2.130.10.10">
    <property type="entry name" value="YVTN repeat-like/Quinoprotein amine dehydrogenase"/>
    <property type="match status" value="2"/>
</dbReference>
<dbReference type="SUPFAM" id="SSF141571">
    <property type="entry name" value="Pentapeptide repeat-like"/>
    <property type="match status" value="2"/>
</dbReference>